<proteinExistence type="predicted"/>
<sequence>MAALYVGYAVTGDLRAARAEGAFNAHDLTILGETLHFIVPPPSGVVKVAIAFNPDMPQSRQEAEQIREAFGGDLSIAGMSLQPSSVSLSVLEATPFAVVIATEGTGTAVLQHAVVTHHAVCVTGHLSDVTNGTCQIYLTTQPSVDIRLNEAATEAADVHFATAFRIMVHTL</sequence>
<name>A0A967B6Y7_9PROT</name>
<dbReference type="EMBL" id="WOTH01000006">
    <property type="protein sequence ID" value="NHO53206.1"/>
    <property type="molecule type" value="Genomic_DNA"/>
</dbReference>
<comment type="caution">
    <text evidence="1">The sequence shown here is derived from an EMBL/GenBank/DDBJ whole genome shotgun (WGS) entry which is preliminary data.</text>
</comment>
<gene>
    <name evidence="1" type="ORF">GOB87_04425</name>
</gene>
<accession>A0A967B6Y7</accession>
<dbReference type="RefSeq" id="WP_166313354.1">
    <property type="nucleotide sequence ID" value="NZ_WOTH01000006.1"/>
</dbReference>
<keyword evidence="2" id="KW-1185">Reference proteome</keyword>
<protein>
    <submittedName>
        <fullName evidence="1">Uncharacterized protein</fullName>
    </submittedName>
</protein>
<evidence type="ECO:0000313" key="1">
    <source>
        <dbReference type="EMBL" id="NHO53206.1"/>
    </source>
</evidence>
<dbReference type="AlphaFoldDB" id="A0A967B6Y7"/>
<dbReference type="Proteomes" id="UP000597459">
    <property type="component" value="Unassembled WGS sequence"/>
</dbReference>
<evidence type="ECO:0000313" key="2">
    <source>
        <dbReference type="Proteomes" id="UP000597459"/>
    </source>
</evidence>
<organism evidence="1 2">
    <name type="scientific">Acetobacter estunensis</name>
    <dbReference type="NCBI Taxonomy" id="104097"/>
    <lineage>
        <taxon>Bacteria</taxon>
        <taxon>Pseudomonadati</taxon>
        <taxon>Pseudomonadota</taxon>
        <taxon>Alphaproteobacteria</taxon>
        <taxon>Acetobacterales</taxon>
        <taxon>Acetobacteraceae</taxon>
        <taxon>Acetobacter</taxon>
    </lineage>
</organism>
<reference evidence="1" key="1">
    <citation type="submission" date="2019-11" db="EMBL/GenBank/DDBJ databases">
        <title>Description of new Acetobacter species.</title>
        <authorList>
            <person name="Cleenwerck I."/>
            <person name="Sombolestani A.S."/>
        </authorList>
    </citation>
    <scope>NUCLEOTIDE SEQUENCE</scope>
    <source>
        <strain evidence="1">LMG 1626</strain>
    </source>
</reference>